<sequence>MYSYIYTKTVPKTFKIAEVFKVNTFLFFFSSHTNCQLASFNDREREILSEHEKSTPDNPNPHQWESAAELPIAKMLTSEKRKNSEPTAITITVRPNAGLDAMLICMVKVYHRKQRTTTKTTAAAENTKNKKQHTLTQLLIFYVVGHWNYYTVAFG</sequence>
<reference evidence="2" key="1">
    <citation type="submission" date="2015-01" db="EMBL/GenBank/DDBJ databases">
        <authorList>
            <person name="Aksoy S."/>
            <person name="Warren W."/>
            <person name="Wilson R.K."/>
        </authorList>
    </citation>
    <scope>NUCLEOTIDE SEQUENCE [LARGE SCALE GENOMIC DNA]</scope>
    <source>
        <strain evidence="2">IAEA</strain>
    </source>
</reference>
<evidence type="ECO:0000313" key="1">
    <source>
        <dbReference type="EnsemblMetazoa" id="GPPI044791-PA"/>
    </source>
</evidence>
<organism evidence="1 2">
    <name type="scientific">Glossina palpalis gambiensis</name>
    <dbReference type="NCBI Taxonomy" id="67801"/>
    <lineage>
        <taxon>Eukaryota</taxon>
        <taxon>Metazoa</taxon>
        <taxon>Ecdysozoa</taxon>
        <taxon>Arthropoda</taxon>
        <taxon>Hexapoda</taxon>
        <taxon>Insecta</taxon>
        <taxon>Pterygota</taxon>
        <taxon>Neoptera</taxon>
        <taxon>Endopterygota</taxon>
        <taxon>Diptera</taxon>
        <taxon>Brachycera</taxon>
        <taxon>Muscomorpha</taxon>
        <taxon>Hippoboscoidea</taxon>
        <taxon>Glossinidae</taxon>
        <taxon>Glossina</taxon>
    </lineage>
</organism>
<protein>
    <submittedName>
        <fullName evidence="1">Uncharacterized protein</fullName>
    </submittedName>
</protein>
<dbReference type="EnsemblMetazoa" id="GPPI044791-RA">
    <property type="protein sequence ID" value="GPPI044791-PA"/>
    <property type="gene ID" value="GPPI044791"/>
</dbReference>
<dbReference type="EMBL" id="JXJN01022959">
    <property type="status" value="NOT_ANNOTATED_CDS"/>
    <property type="molecule type" value="Genomic_DNA"/>
</dbReference>
<dbReference type="VEuPathDB" id="VectorBase:GPPI044791"/>
<name>A0A1B0BZ32_9MUSC</name>
<proteinExistence type="predicted"/>
<accession>A0A1B0BZ32</accession>
<reference evidence="1" key="2">
    <citation type="submission" date="2020-05" db="UniProtKB">
        <authorList>
            <consortium name="EnsemblMetazoa"/>
        </authorList>
    </citation>
    <scope>IDENTIFICATION</scope>
    <source>
        <strain evidence="1">IAEA</strain>
    </source>
</reference>
<dbReference type="AlphaFoldDB" id="A0A1B0BZ32"/>
<evidence type="ECO:0000313" key="2">
    <source>
        <dbReference type="Proteomes" id="UP000092460"/>
    </source>
</evidence>
<dbReference type="Proteomes" id="UP000092460">
    <property type="component" value="Unassembled WGS sequence"/>
</dbReference>
<keyword evidence="2" id="KW-1185">Reference proteome</keyword>